<organism evidence="1 2">
    <name type="scientific">Apatococcus lobatus</name>
    <dbReference type="NCBI Taxonomy" id="904363"/>
    <lineage>
        <taxon>Eukaryota</taxon>
        <taxon>Viridiplantae</taxon>
        <taxon>Chlorophyta</taxon>
        <taxon>core chlorophytes</taxon>
        <taxon>Trebouxiophyceae</taxon>
        <taxon>Chlorellales</taxon>
        <taxon>Chlorellaceae</taxon>
        <taxon>Apatococcus</taxon>
    </lineage>
</organism>
<gene>
    <name evidence="1" type="ORF">WJX74_011084</name>
</gene>
<dbReference type="EMBL" id="JALJOS010000015">
    <property type="protein sequence ID" value="KAK9830873.1"/>
    <property type="molecule type" value="Genomic_DNA"/>
</dbReference>
<keyword evidence="2" id="KW-1185">Reference proteome</keyword>
<reference evidence="1 2" key="1">
    <citation type="journal article" date="2024" name="Nat. Commun.">
        <title>Phylogenomics reveals the evolutionary origins of lichenization in chlorophyte algae.</title>
        <authorList>
            <person name="Puginier C."/>
            <person name="Libourel C."/>
            <person name="Otte J."/>
            <person name="Skaloud P."/>
            <person name="Haon M."/>
            <person name="Grisel S."/>
            <person name="Petersen M."/>
            <person name="Berrin J.G."/>
            <person name="Delaux P.M."/>
            <person name="Dal Grande F."/>
            <person name="Keller J."/>
        </authorList>
    </citation>
    <scope>NUCLEOTIDE SEQUENCE [LARGE SCALE GENOMIC DNA]</scope>
    <source>
        <strain evidence="1 2">SAG 2145</strain>
    </source>
</reference>
<dbReference type="AlphaFoldDB" id="A0AAW1RB70"/>
<comment type="caution">
    <text evidence="1">The sequence shown here is derived from an EMBL/GenBank/DDBJ whole genome shotgun (WGS) entry which is preliminary data.</text>
</comment>
<dbReference type="Proteomes" id="UP001438707">
    <property type="component" value="Unassembled WGS sequence"/>
</dbReference>
<proteinExistence type="predicted"/>
<evidence type="ECO:0000313" key="2">
    <source>
        <dbReference type="Proteomes" id="UP001438707"/>
    </source>
</evidence>
<protein>
    <submittedName>
        <fullName evidence="1">Uncharacterized protein</fullName>
    </submittedName>
</protein>
<accession>A0AAW1RB70</accession>
<name>A0AAW1RB70_9CHLO</name>
<evidence type="ECO:0000313" key="1">
    <source>
        <dbReference type="EMBL" id="KAK9830873.1"/>
    </source>
</evidence>
<sequence length="111" mass="11471">MCVVAWSAHSLALEDTFFVAPFFRRTPTSLPERTRLGAASCETLSGMLTSLADLRGNMKTASVTSLKFIKENPITFATGAAAGGAVVLVGAPLAVSALGFTSAQPGVSHSR</sequence>